<accession>A0A9D4HRJ8</accession>
<keyword evidence="2" id="KW-1185">Reference proteome</keyword>
<dbReference type="EMBL" id="JAIWYP010000012">
    <property type="protein sequence ID" value="KAH3730497.1"/>
    <property type="molecule type" value="Genomic_DNA"/>
</dbReference>
<gene>
    <name evidence="1" type="ORF">DPMN_056487</name>
</gene>
<sequence>MALVTATQPITLHPARAELSPVSSGNKDSQQKRCYRNPLKTCHVIAPSFVIGWLVLVTRGKLQEYKLEFATLQPDP</sequence>
<comment type="caution">
    <text evidence="1">The sequence shown here is derived from an EMBL/GenBank/DDBJ whole genome shotgun (WGS) entry which is preliminary data.</text>
</comment>
<organism evidence="1 2">
    <name type="scientific">Dreissena polymorpha</name>
    <name type="common">Zebra mussel</name>
    <name type="synonym">Mytilus polymorpha</name>
    <dbReference type="NCBI Taxonomy" id="45954"/>
    <lineage>
        <taxon>Eukaryota</taxon>
        <taxon>Metazoa</taxon>
        <taxon>Spiralia</taxon>
        <taxon>Lophotrochozoa</taxon>
        <taxon>Mollusca</taxon>
        <taxon>Bivalvia</taxon>
        <taxon>Autobranchia</taxon>
        <taxon>Heteroconchia</taxon>
        <taxon>Euheterodonta</taxon>
        <taxon>Imparidentia</taxon>
        <taxon>Neoheterodontei</taxon>
        <taxon>Myida</taxon>
        <taxon>Dreissenoidea</taxon>
        <taxon>Dreissenidae</taxon>
        <taxon>Dreissena</taxon>
    </lineage>
</organism>
<reference evidence="1" key="1">
    <citation type="journal article" date="2019" name="bioRxiv">
        <title>The Genome of the Zebra Mussel, Dreissena polymorpha: A Resource for Invasive Species Research.</title>
        <authorList>
            <person name="McCartney M.A."/>
            <person name="Auch B."/>
            <person name="Kono T."/>
            <person name="Mallez S."/>
            <person name="Zhang Y."/>
            <person name="Obille A."/>
            <person name="Becker A."/>
            <person name="Abrahante J.E."/>
            <person name="Garbe J."/>
            <person name="Badalamenti J.P."/>
            <person name="Herman A."/>
            <person name="Mangelson H."/>
            <person name="Liachko I."/>
            <person name="Sullivan S."/>
            <person name="Sone E.D."/>
            <person name="Koren S."/>
            <person name="Silverstein K.A.T."/>
            <person name="Beckman K.B."/>
            <person name="Gohl D.M."/>
        </authorList>
    </citation>
    <scope>NUCLEOTIDE SEQUENCE</scope>
    <source>
        <strain evidence="1">Duluth1</strain>
        <tissue evidence="1">Whole animal</tissue>
    </source>
</reference>
<reference evidence="1" key="2">
    <citation type="submission" date="2020-11" db="EMBL/GenBank/DDBJ databases">
        <authorList>
            <person name="McCartney M.A."/>
            <person name="Auch B."/>
            <person name="Kono T."/>
            <person name="Mallez S."/>
            <person name="Becker A."/>
            <person name="Gohl D.M."/>
            <person name="Silverstein K.A.T."/>
            <person name="Koren S."/>
            <person name="Bechman K.B."/>
            <person name="Herman A."/>
            <person name="Abrahante J.E."/>
            <person name="Garbe J."/>
        </authorList>
    </citation>
    <scope>NUCLEOTIDE SEQUENCE</scope>
    <source>
        <strain evidence="1">Duluth1</strain>
        <tissue evidence="1">Whole animal</tissue>
    </source>
</reference>
<dbReference type="AlphaFoldDB" id="A0A9D4HRJ8"/>
<proteinExistence type="predicted"/>
<evidence type="ECO:0000313" key="1">
    <source>
        <dbReference type="EMBL" id="KAH3730497.1"/>
    </source>
</evidence>
<name>A0A9D4HRJ8_DREPO</name>
<protein>
    <submittedName>
        <fullName evidence="1">Uncharacterized protein</fullName>
    </submittedName>
</protein>
<dbReference type="Proteomes" id="UP000828390">
    <property type="component" value="Unassembled WGS sequence"/>
</dbReference>
<evidence type="ECO:0000313" key="2">
    <source>
        <dbReference type="Proteomes" id="UP000828390"/>
    </source>
</evidence>